<evidence type="ECO:0000259" key="20">
    <source>
        <dbReference type="Pfam" id="PF08245"/>
    </source>
</evidence>
<proteinExistence type="inferred from homology"/>
<dbReference type="HAMAP" id="MF_00639">
    <property type="entry name" value="MurD"/>
    <property type="match status" value="1"/>
</dbReference>
<evidence type="ECO:0000256" key="7">
    <source>
        <dbReference type="ARBA" id="ARBA00022490"/>
    </source>
</evidence>
<evidence type="ECO:0000313" key="21">
    <source>
        <dbReference type="EMBL" id="MBF8437639.1"/>
    </source>
</evidence>
<dbReference type="PANTHER" id="PTHR43692:SF1">
    <property type="entry name" value="UDP-N-ACETYLMURAMOYLALANINE--D-GLUTAMATE LIGASE"/>
    <property type="match status" value="1"/>
</dbReference>
<evidence type="ECO:0000256" key="2">
    <source>
        <dbReference type="ARBA" id="ARBA00004496"/>
    </source>
</evidence>
<dbReference type="InterPro" id="IPR036615">
    <property type="entry name" value="Mur_ligase_C_dom_sf"/>
</dbReference>
<dbReference type="GO" id="GO:0008764">
    <property type="term" value="F:UDP-N-acetylmuramoylalanine-D-glutamate ligase activity"/>
    <property type="evidence" value="ECO:0007669"/>
    <property type="project" value="UniProtKB-UniRule"/>
</dbReference>
<dbReference type="Proteomes" id="UP000621436">
    <property type="component" value="Unassembled WGS sequence"/>
</dbReference>
<dbReference type="GO" id="GO:0071555">
    <property type="term" value="P:cell wall organization"/>
    <property type="evidence" value="ECO:0007669"/>
    <property type="project" value="UniProtKB-KW"/>
</dbReference>
<comment type="similarity">
    <text evidence="4 17">Belongs to the MurCDEF family.</text>
</comment>
<dbReference type="GO" id="GO:0051301">
    <property type="term" value="P:cell division"/>
    <property type="evidence" value="ECO:0007669"/>
    <property type="project" value="UniProtKB-KW"/>
</dbReference>
<evidence type="ECO:0000256" key="4">
    <source>
        <dbReference type="ARBA" id="ARBA00010416"/>
    </source>
</evidence>
<accession>A0A931FAI9</accession>
<comment type="subcellular location">
    <subcellularLocation>
        <location evidence="2 17 18">Cytoplasm</location>
    </subcellularLocation>
</comment>
<comment type="pathway">
    <text evidence="3 17 18">Cell wall biogenesis; peptidoglycan biosynthesis.</text>
</comment>
<feature type="domain" description="Mur ligase central" evidence="20">
    <location>
        <begin position="116"/>
        <end position="292"/>
    </location>
</feature>
<dbReference type="InterPro" id="IPR013221">
    <property type="entry name" value="Mur_ligase_cen"/>
</dbReference>
<reference evidence="21" key="1">
    <citation type="submission" date="2020-11" db="EMBL/GenBank/DDBJ databases">
        <title>Halonatronomonas betainensis gen. nov., sp. nov. a novel haloalkaliphilic representative of the family Halanaerobiacae capable of betaine degradation.</title>
        <authorList>
            <person name="Boltyanskaya Y."/>
            <person name="Kevbrin V."/>
            <person name="Detkova E."/>
            <person name="Grouzdev D.S."/>
            <person name="Koziaeva V."/>
            <person name="Zhilina T."/>
        </authorList>
    </citation>
    <scope>NUCLEOTIDE SEQUENCE</scope>
    <source>
        <strain evidence="21">Z-7014</strain>
    </source>
</reference>
<dbReference type="SUPFAM" id="SSF53244">
    <property type="entry name" value="MurD-like peptide ligases, peptide-binding domain"/>
    <property type="match status" value="1"/>
</dbReference>
<dbReference type="NCBIfam" id="TIGR01087">
    <property type="entry name" value="murD"/>
    <property type="match status" value="1"/>
</dbReference>
<evidence type="ECO:0000256" key="13">
    <source>
        <dbReference type="ARBA" id="ARBA00023316"/>
    </source>
</evidence>
<keyword evidence="12 17" id="KW-0573">Peptidoglycan synthesis</keyword>
<keyword evidence="17 18" id="KW-0131">Cell cycle</keyword>
<dbReference type="InterPro" id="IPR004101">
    <property type="entry name" value="Mur_ligase_C"/>
</dbReference>
<feature type="binding site" evidence="17">
    <location>
        <begin position="118"/>
        <end position="124"/>
    </location>
    <ligand>
        <name>ATP</name>
        <dbReference type="ChEBI" id="CHEBI:30616"/>
    </ligand>
</feature>
<evidence type="ECO:0000256" key="6">
    <source>
        <dbReference type="ARBA" id="ARBA00015655"/>
    </source>
</evidence>
<dbReference type="Gene3D" id="3.40.1190.10">
    <property type="entry name" value="Mur-like, catalytic domain"/>
    <property type="match status" value="1"/>
</dbReference>
<evidence type="ECO:0000256" key="11">
    <source>
        <dbReference type="ARBA" id="ARBA00022960"/>
    </source>
</evidence>
<evidence type="ECO:0000256" key="16">
    <source>
        <dbReference type="ARBA" id="ARBA00047632"/>
    </source>
</evidence>
<comment type="function">
    <text evidence="1 17 18">Cell wall formation. Catalyzes the addition of glutamate to the nucleotide precursor UDP-N-acetylmuramoyl-L-alanine (UMA).</text>
</comment>
<dbReference type="SUPFAM" id="SSF51984">
    <property type="entry name" value="MurCD N-terminal domain"/>
    <property type="match status" value="1"/>
</dbReference>
<dbReference type="Pfam" id="PF02875">
    <property type="entry name" value="Mur_ligase_C"/>
    <property type="match status" value="1"/>
</dbReference>
<evidence type="ECO:0000256" key="3">
    <source>
        <dbReference type="ARBA" id="ARBA00004752"/>
    </source>
</evidence>
<keyword evidence="10 17" id="KW-0067">ATP-binding</keyword>
<gene>
    <name evidence="17 21" type="primary">murD</name>
    <name evidence="21" type="ORF">I0Q91_11135</name>
</gene>
<evidence type="ECO:0000313" key="22">
    <source>
        <dbReference type="Proteomes" id="UP000621436"/>
    </source>
</evidence>
<keyword evidence="13 17" id="KW-0961">Cell wall biogenesis/degradation</keyword>
<dbReference type="PANTHER" id="PTHR43692">
    <property type="entry name" value="UDP-N-ACETYLMURAMOYLALANINE--D-GLUTAMATE LIGASE"/>
    <property type="match status" value="1"/>
</dbReference>
<evidence type="ECO:0000256" key="15">
    <source>
        <dbReference type="ARBA" id="ARBA00032324"/>
    </source>
</evidence>
<dbReference type="Pfam" id="PF21799">
    <property type="entry name" value="MurD-like_N"/>
    <property type="match status" value="1"/>
</dbReference>
<dbReference type="InterPro" id="IPR005762">
    <property type="entry name" value="MurD"/>
</dbReference>
<dbReference type="Gene3D" id="3.40.50.720">
    <property type="entry name" value="NAD(P)-binding Rossmann-like Domain"/>
    <property type="match status" value="1"/>
</dbReference>
<dbReference type="GO" id="GO:0005524">
    <property type="term" value="F:ATP binding"/>
    <property type="evidence" value="ECO:0007669"/>
    <property type="project" value="UniProtKB-UniRule"/>
</dbReference>
<dbReference type="Pfam" id="PF08245">
    <property type="entry name" value="Mur_ligase_M"/>
    <property type="match status" value="1"/>
</dbReference>
<sequence length="461" mass="52055">MDRDNLKNLDVAVIGSGGLTGKALINFLINKVNSISLFDDKEWSQLPEILSIKAENPEKVFLEEDKSNLDKVDFVVVSPGVPEDHLLIKKAIKQDIQIISEIELAFNFIESGIIAITGTNGKTTTTSILGEILRKGLDQKVIVAGNIGKPLISIVDQLEKDDLVVVELSSFQLRFIENFRPKIAAFINYSPDHLDWHISEDSYFKSKANIFKNQKEDGIAIINFDNEQISSLADSINSNLFFISNKNSRIDQGIYYDDNYIYFIKNQKEKLLSIDKISLKGIHNIENIAFASLISYLLGVSSDIIGEVVYNYKLEAHRLELVLENERLQVYNDSKATNPHAAEAAINSFSKPMILLMGGQDRNLNYDNLINQIIKSCNYTILIGEISGKIKNKLQNRKYENFYLAENIAEAVAIIKKLVTVICSKEKLTVLFSPGAPSWDMFSSYKVRGQEFIDYIKKEFD</sequence>
<dbReference type="InterPro" id="IPR036565">
    <property type="entry name" value="Mur-like_cat_sf"/>
</dbReference>
<dbReference type="GO" id="GO:0009252">
    <property type="term" value="P:peptidoglycan biosynthetic process"/>
    <property type="evidence" value="ECO:0007669"/>
    <property type="project" value="UniProtKB-UniRule"/>
</dbReference>
<keyword evidence="22" id="KW-1185">Reference proteome</keyword>
<comment type="catalytic activity">
    <reaction evidence="16 17 18">
        <text>UDP-N-acetyl-alpha-D-muramoyl-L-alanine + D-glutamate + ATP = UDP-N-acetyl-alpha-D-muramoyl-L-alanyl-D-glutamate + ADP + phosphate + H(+)</text>
        <dbReference type="Rhea" id="RHEA:16429"/>
        <dbReference type="ChEBI" id="CHEBI:15378"/>
        <dbReference type="ChEBI" id="CHEBI:29986"/>
        <dbReference type="ChEBI" id="CHEBI:30616"/>
        <dbReference type="ChEBI" id="CHEBI:43474"/>
        <dbReference type="ChEBI" id="CHEBI:83898"/>
        <dbReference type="ChEBI" id="CHEBI:83900"/>
        <dbReference type="ChEBI" id="CHEBI:456216"/>
        <dbReference type="EC" id="6.3.2.9"/>
    </reaction>
</comment>
<dbReference type="AlphaFoldDB" id="A0A931FAI9"/>
<evidence type="ECO:0000256" key="12">
    <source>
        <dbReference type="ARBA" id="ARBA00022984"/>
    </source>
</evidence>
<evidence type="ECO:0000256" key="10">
    <source>
        <dbReference type="ARBA" id="ARBA00022840"/>
    </source>
</evidence>
<dbReference type="EMBL" id="JADPIE010000006">
    <property type="protein sequence ID" value="MBF8437639.1"/>
    <property type="molecule type" value="Genomic_DNA"/>
</dbReference>
<dbReference type="SUPFAM" id="SSF53623">
    <property type="entry name" value="MurD-like peptide ligases, catalytic domain"/>
    <property type="match status" value="1"/>
</dbReference>
<dbReference type="EC" id="6.3.2.9" evidence="5 17"/>
<evidence type="ECO:0000256" key="8">
    <source>
        <dbReference type="ARBA" id="ARBA00022598"/>
    </source>
</evidence>
<evidence type="ECO:0000256" key="18">
    <source>
        <dbReference type="RuleBase" id="RU003664"/>
    </source>
</evidence>
<keyword evidence="8 17" id="KW-0436">Ligase</keyword>
<keyword evidence="7 17" id="KW-0963">Cytoplasm</keyword>
<dbReference type="GO" id="GO:0008360">
    <property type="term" value="P:regulation of cell shape"/>
    <property type="evidence" value="ECO:0007669"/>
    <property type="project" value="UniProtKB-KW"/>
</dbReference>
<keyword evidence="11 17" id="KW-0133">Cell shape</keyword>
<protein>
    <recommendedName>
        <fullName evidence="6 17">UDP-N-acetylmuramoylalanine--D-glutamate ligase</fullName>
        <ecNumber evidence="5 17">6.3.2.9</ecNumber>
    </recommendedName>
    <alternativeName>
        <fullName evidence="15 17">D-glutamic acid-adding enzyme</fullName>
    </alternativeName>
    <alternativeName>
        <fullName evidence="14 17">UDP-N-acetylmuramoyl-L-alanyl-D-glutamate synthetase</fullName>
    </alternativeName>
</protein>
<evidence type="ECO:0000256" key="17">
    <source>
        <dbReference type="HAMAP-Rule" id="MF_00639"/>
    </source>
</evidence>
<dbReference type="RefSeq" id="WP_270454637.1">
    <property type="nucleotide sequence ID" value="NZ_JADPIE010000006.1"/>
</dbReference>
<comment type="caution">
    <text evidence="21">The sequence shown here is derived from an EMBL/GenBank/DDBJ whole genome shotgun (WGS) entry which is preliminary data.</text>
</comment>
<evidence type="ECO:0000256" key="5">
    <source>
        <dbReference type="ARBA" id="ARBA00012212"/>
    </source>
</evidence>
<feature type="domain" description="Mur ligase C-terminal" evidence="19">
    <location>
        <begin position="317"/>
        <end position="416"/>
    </location>
</feature>
<dbReference type="Gene3D" id="3.90.190.20">
    <property type="entry name" value="Mur ligase, C-terminal domain"/>
    <property type="match status" value="1"/>
</dbReference>
<dbReference type="GO" id="GO:0005737">
    <property type="term" value="C:cytoplasm"/>
    <property type="evidence" value="ECO:0007669"/>
    <property type="project" value="UniProtKB-SubCell"/>
</dbReference>
<organism evidence="21 22">
    <name type="scientific">Halonatronomonas betaini</name>
    <dbReference type="NCBI Taxonomy" id="2778430"/>
    <lineage>
        <taxon>Bacteria</taxon>
        <taxon>Bacillati</taxon>
        <taxon>Bacillota</taxon>
        <taxon>Clostridia</taxon>
        <taxon>Halanaerobiales</taxon>
        <taxon>Halarsenatibacteraceae</taxon>
        <taxon>Halonatronomonas</taxon>
    </lineage>
</organism>
<evidence type="ECO:0000259" key="19">
    <source>
        <dbReference type="Pfam" id="PF02875"/>
    </source>
</evidence>
<name>A0A931FAI9_9FIRM</name>
<evidence type="ECO:0000256" key="14">
    <source>
        <dbReference type="ARBA" id="ARBA00030398"/>
    </source>
</evidence>
<keyword evidence="17 18" id="KW-0132">Cell division</keyword>
<evidence type="ECO:0000256" key="1">
    <source>
        <dbReference type="ARBA" id="ARBA00002734"/>
    </source>
</evidence>
<evidence type="ECO:0000256" key="9">
    <source>
        <dbReference type="ARBA" id="ARBA00022741"/>
    </source>
</evidence>
<keyword evidence="9 17" id="KW-0547">Nucleotide-binding</keyword>